<keyword evidence="2" id="KW-1185">Reference proteome</keyword>
<proteinExistence type="predicted"/>
<gene>
    <name evidence="1" type="ORF">PHYBLDRAFT_170395</name>
</gene>
<reference evidence="2" key="1">
    <citation type="submission" date="2015-06" db="EMBL/GenBank/DDBJ databases">
        <title>Expansion of signal transduction pathways in fungi by whole-genome duplication.</title>
        <authorList>
            <consortium name="DOE Joint Genome Institute"/>
            <person name="Corrochano L.M."/>
            <person name="Kuo A."/>
            <person name="Marcet-Houben M."/>
            <person name="Polaino S."/>
            <person name="Salamov A."/>
            <person name="Villalobos J.M."/>
            <person name="Alvarez M.I."/>
            <person name="Avalos J."/>
            <person name="Benito E.P."/>
            <person name="Benoit I."/>
            <person name="Burger G."/>
            <person name="Camino L.P."/>
            <person name="Canovas D."/>
            <person name="Cerda-Olmedo E."/>
            <person name="Cheng J.-F."/>
            <person name="Dominguez A."/>
            <person name="Elias M."/>
            <person name="Eslava A.P."/>
            <person name="Glaser F."/>
            <person name="Grimwood J."/>
            <person name="Gutierrez G."/>
            <person name="Heitman J."/>
            <person name="Henrissat B."/>
            <person name="Iturriaga E.A."/>
            <person name="Lang B.F."/>
            <person name="Lavin J.L."/>
            <person name="Lee S."/>
            <person name="Li W."/>
            <person name="Lindquist E."/>
            <person name="Lopez-Garcia S."/>
            <person name="Luque E.M."/>
            <person name="Marcos A.T."/>
            <person name="Martin J."/>
            <person name="McCluskey K."/>
            <person name="Medina H.R."/>
            <person name="Miralles-Duran A."/>
            <person name="Miyazaki A."/>
            <person name="Munoz-Torres E."/>
            <person name="Oguiza J.A."/>
            <person name="Ohm R."/>
            <person name="Olmedo M."/>
            <person name="Orejas M."/>
            <person name="Ortiz-Castellanos L."/>
            <person name="Pisabarro A.G."/>
            <person name="Rodriguez-Romero J."/>
            <person name="Ruiz-Herrera J."/>
            <person name="Ruiz-Vazquez R."/>
            <person name="Sanz C."/>
            <person name="Schackwitz W."/>
            <person name="Schmutz J."/>
            <person name="Shahriari M."/>
            <person name="Shelest E."/>
            <person name="Silva-Franco F."/>
            <person name="Soanes D."/>
            <person name="Syed K."/>
            <person name="Tagua V.G."/>
            <person name="Talbot N.J."/>
            <person name="Thon M."/>
            <person name="De vries R.P."/>
            <person name="Wiebenga A."/>
            <person name="Yadav J.S."/>
            <person name="Braun E.L."/>
            <person name="Baker S."/>
            <person name="Garre V."/>
            <person name="Horwitz B."/>
            <person name="Torres-Martinez S."/>
            <person name="Idnurm A."/>
            <person name="Herrera-Estrella A."/>
            <person name="Gabaldon T."/>
            <person name="Grigoriev I.V."/>
        </authorList>
    </citation>
    <scope>NUCLEOTIDE SEQUENCE [LARGE SCALE GENOMIC DNA]</scope>
    <source>
        <strain evidence="2">NRRL 1555(-)</strain>
    </source>
</reference>
<organism evidence="1 2">
    <name type="scientific">Phycomyces blakesleeanus (strain ATCC 8743b / DSM 1359 / FGSC 10004 / NBRC 33097 / NRRL 1555)</name>
    <dbReference type="NCBI Taxonomy" id="763407"/>
    <lineage>
        <taxon>Eukaryota</taxon>
        <taxon>Fungi</taxon>
        <taxon>Fungi incertae sedis</taxon>
        <taxon>Mucoromycota</taxon>
        <taxon>Mucoromycotina</taxon>
        <taxon>Mucoromycetes</taxon>
        <taxon>Mucorales</taxon>
        <taxon>Phycomycetaceae</taxon>
        <taxon>Phycomyces</taxon>
    </lineage>
</organism>
<dbReference type="GeneID" id="28997233"/>
<evidence type="ECO:0000313" key="1">
    <source>
        <dbReference type="EMBL" id="OAD71733.1"/>
    </source>
</evidence>
<dbReference type="EMBL" id="KV440985">
    <property type="protein sequence ID" value="OAD71733.1"/>
    <property type="molecule type" value="Genomic_DNA"/>
</dbReference>
<dbReference type="RefSeq" id="XP_018289773.1">
    <property type="nucleotide sequence ID" value="XM_018436327.1"/>
</dbReference>
<dbReference type="AlphaFoldDB" id="A0A162U259"/>
<dbReference type="InParanoid" id="A0A162U259"/>
<accession>A0A162U259</accession>
<dbReference type="OrthoDB" id="2389915at2759"/>
<sequence>MSHQLKIKLRVVELNALRTIIKDIIISRLHRPRLFLNKGADAIEDQIMDTLNSKNNDDPIMNILSNDNNDESMYDTELGNDIDIIENKTSPLIFDFSQPAPAPDKDNIIKDFDISHNAYEIIVKHFNSILEMSTCITYKACTPHLGKKLLKCFSGVEEIVYNICQRGCIFFTSLSQSECSSCGQSQYKTRCRETERSDLVSAAIMLQLLLAKQLALASANKNIKNTYLKLLLTSGKIKINIFTINQHLLQHYSLIIDVYSPPRTYSARFVEQAIDEYSRAIKNFYGSKAEECNMIEAAMQTNCKTFFNGCVINSALDQNYVREAHNIRLQIQFDKNHNIHSAYSPVYKDFFGKVFVFFEHKLNNKRWPLAFVEIAAVRLVNDISVVNNMQMKLKVVHLADVKELVGLVKLDATINTITTTATTYVVWPELNCGLKLLLDSLTDL</sequence>
<evidence type="ECO:0000313" key="2">
    <source>
        <dbReference type="Proteomes" id="UP000077315"/>
    </source>
</evidence>
<dbReference type="Proteomes" id="UP000077315">
    <property type="component" value="Unassembled WGS sequence"/>
</dbReference>
<protein>
    <submittedName>
        <fullName evidence="1">Uncharacterized protein</fullName>
    </submittedName>
</protein>
<dbReference type="VEuPathDB" id="FungiDB:PHYBLDRAFT_170395"/>
<name>A0A162U259_PHYB8</name>